<protein>
    <recommendedName>
        <fullName evidence="3 14">DNA ligase</fullName>
        <ecNumber evidence="2 14">6.5.1.2</ecNumber>
    </recommendedName>
    <alternativeName>
        <fullName evidence="14">Polydeoxyribonucleotide synthase [NAD(+)]</fullName>
    </alternativeName>
</protein>
<dbReference type="InterPro" id="IPR012340">
    <property type="entry name" value="NA-bd_OB-fold"/>
</dbReference>
<keyword evidence="9 14" id="KW-0460">Magnesium</keyword>
<evidence type="ECO:0000256" key="1">
    <source>
        <dbReference type="ARBA" id="ARBA00004067"/>
    </source>
</evidence>
<dbReference type="AlphaFoldDB" id="A0A4Q9B5F4"/>
<evidence type="ECO:0000256" key="10">
    <source>
        <dbReference type="ARBA" id="ARBA00023027"/>
    </source>
</evidence>
<dbReference type="InterPro" id="IPR036420">
    <property type="entry name" value="BRCT_dom_sf"/>
</dbReference>
<evidence type="ECO:0000256" key="15">
    <source>
        <dbReference type="RuleBase" id="RU000618"/>
    </source>
</evidence>
<dbReference type="PANTHER" id="PTHR23389">
    <property type="entry name" value="CHROMOSOME TRANSMISSION FIDELITY FACTOR 18"/>
    <property type="match status" value="1"/>
</dbReference>
<dbReference type="InterPro" id="IPR033136">
    <property type="entry name" value="DNA_ligase_CS"/>
</dbReference>
<dbReference type="GO" id="GO:0005829">
    <property type="term" value="C:cytosol"/>
    <property type="evidence" value="ECO:0007669"/>
    <property type="project" value="TreeGrafter"/>
</dbReference>
<dbReference type="InterPro" id="IPR018239">
    <property type="entry name" value="DNA_ligase_AS"/>
</dbReference>
<dbReference type="Gene3D" id="1.10.150.20">
    <property type="entry name" value="5' to 3' exonuclease, C-terminal subdomain"/>
    <property type="match status" value="2"/>
</dbReference>
<dbReference type="SMART" id="SM00532">
    <property type="entry name" value="LIGANc"/>
    <property type="match status" value="1"/>
</dbReference>
<dbReference type="PROSITE" id="PS50172">
    <property type="entry name" value="BRCT"/>
    <property type="match status" value="1"/>
</dbReference>
<dbReference type="Pfam" id="PF14520">
    <property type="entry name" value="HHH_5"/>
    <property type="match status" value="1"/>
</dbReference>
<dbReference type="Gene3D" id="1.10.287.610">
    <property type="entry name" value="Helix hairpin bin"/>
    <property type="match status" value="1"/>
</dbReference>
<feature type="binding site" evidence="14">
    <location>
        <position position="444"/>
    </location>
    <ligand>
        <name>Zn(2+)</name>
        <dbReference type="ChEBI" id="CHEBI:29105"/>
    </ligand>
</feature>
<feature type="binding site" evidence="14">
    <location>
        <position position="130"/>
    </location>
    <ligand>
        <name>NAD(+)</name>
        <dbReference type="ChEBI" id="CHEBI:57540"/>
    </ligand>
</feature>
<feature type="active site" description="N6-AMP-lysine intermediate" evidence="14">
    <location>
        <position position="132"/>
    </location>
</feature>
<dbReference type="Pfam" id="PF12826">
    <property type="entry name" value="HHH_2"/>
    <property type="match status" value="1"/>
</dbReference>
<dbReference type="Pfam" id="PF22745">
    <property type="entry name" value="Nlig-Ia"/>
    <property type="match status" value="1"/>
</dbReference>
<dbReference type="InterPro" id="IPR010994">
    <property type="entry name" value="RuvA_2-like"/>
</dbReference>
<keyword evidence="14" id="KW-0464">Manganese</keyword>
<evidence type="ECO:0000256" key="7">
    <source>
        <dbReference type="ARBA" id="ARBA00022763"/>
    </source>
</evidence>
<dbReference type="CDD" id="cd00114">
    <property type="entry name" value="LIGANc"/>
    <property type="match status" value="1"/>
</dbReference>
<evidence type="ECO:0000256" key="8">
    <source>
        <dbReference type="ARBA" id="ARBA00022833"/>
    </source>
</evidence>
<dbReference type="InterPro" id="IPR041663">
    <property type="entry name" value="DisA/LigA_HHH"/>
</dbReference>
<dbReference type="SUPFAM" id="SSF56091">
    <property type="entry name" value="DNA ligase/mRNA capping enzyme, catalytic domain"/>
    <property type="match status" value="1"/>
</dbReference>
<dbReference type="FunFam" id="1.10.150.20:FF:000007">
    <property type="entry name" value="DNA ligase"/>
    <property type="match status" value="1"/>
</dbReference>
<evidence type="ECO:0000256" key="5">
    <source>
        <dbReference type="ARBA" id="ARBA00022705"/>
    </source>
</evidence>
<dbReference type="FunFam" id="1.10.287.610:FF:000002">
    <property type="entry name" value="DNA ligase"/>
    <property type="match status" value="1"/>
</dbReference>
<dbReference type="Gene3D" id="3.40.50.10190">
    <property type="entry name" value="BRCT domain"/>
    <property type="match status" value="1"/>
</dbReference>
<dbReference type="FunFam" id="1.10.150.20:FF:000006">
    <property type="entry name" value="DNA ligase"/>
    <property type="match status" value="1"/>
</dbReference>
<evidence type="ECO:0000256" key="3">
    <source>
        <dbReference type="ARBA" id="ARBA00013308"/>
    </source>
</evidence>
<dbReference type="SUPFAM" id="SSF47781">
    <property type="entry name" value="RuvA domain 2-like"/>
    <property type="match status" value="1"/>
</dbReference>
<evidence type="ECO:0000313" key="17">
    <source>
        <dbReference type="EMBL" id="TBH20025.1"/>
    </source>
</evidence>
<dbReference type="OrthoDB" id="9759736at2"/>
<comment type="catalytic activity">
    <reaction evidence="12 14 15">
        <text>NAD(+) + (deoxyribonucleotide)n-3'-hydroxyl + 5'-phospho-(deoxyribonucleotide)m = (deoxyribonucleotide)n+m + AMP + beta-nicotinamide D-nucleotide.</text>
        <dbReference type="EC" id="6.5.1.2"/>
    </reaction>
</comment>
<name>A0A4Q9B5F4_9DEIN</name>
<feature type="domain" description="BRCT" evidence="16">
    <location>
        <begin position="600"/>
        <end position="678"/>
    </location>
</feature>
<dbReference type="PROSITE" id="PS01055">
    <property type="entry name" value="DNA_LIGASE_N1"/>
    <property type="match status" value="1"/>
</dbReference>
<evidence type="ECO:0000259" key="16">
    <source>
        <dbReference type="PROSITE" id="PS50172"/>
    </source>
</evidence>
<dbReference type="RefSeq" id="WP_130842060.1">
    <property type="nucleotide sequence ID" value="NZ_SIJL01000009.1"/>
</dbReference>
<evidence type="ECO:0000256" key="14">
    <source>
        <dbReference type="HAMAP-Rule" id="MF_01588"/>
    </source>
</evidence>
<keyword evidence="6 14" id="KW-0479">Metal-binding</keyword>
<dbReference type="EC" id="6.5.1.2" evidence="2 14"/>
<comment type="similarity">
    <text evidence="13 14">Belongs to the NAD-dependent DNA ligase family. LigA subfamily.</text>
</comment>
<keyword evidence="7 14" id="KW-0227">DNA damage</keyword>
<dbReference type="Pfam" id="PF01653">
    <property type="entry name" value="DNA_ligase_aden"/>
    <property type="match status" value="1"/>
</dbReference>
<dbReference type="GO" id="GO:0006260">
    <property type="term" value="P:DNA replication"/>
    <property type="evidence" value="ECO:0007669"/>
    <property type="project" value="UniProtKB-KW"/>
</dbReference>
<feature type="binding site" evidence="14">
    <location>
        <position position="153"/>
    </location>
    <ligand>
        <name>NAD(+)</name>
        <dbReference type="ChEBI" id="CHEBI:57540"/>
    </ligand>
</feature>
<accession>A0A4Q9B5F4</accession>
<comment type="caution">
    <text evidence="17">The sequence shown here is derived from an EMBL/GenBank/DDBJ whole genome shotgun (WGS) entry which is preliminary data.</text>
</comment>
<feature type="binding site" evidence="14">
    <location>
        <begin position="34"/>
        <end position="38"/>
    </location>
    <ligand>
        <name>NAD(+)</name>
        <dbReference type="ChEBI" id="CHEBI:57540"/>
    </ligand>
</feature>
<evidence type="ECO:0000256" key="9">
    <source>
        <dbReference type="ARBA" id="ARBA00022842"/>
    </source>
</evidence>
<dbReference type="InterPro" id="IPR001679">
    <property type="entry name" value="DNA_ligase"/>
</dbReference>
<gene>
    <name evidence="14 17" type="primary">ligA</name>
    <name evidence="17" type="ORF">ETP66_07720</name>
</gene>
<dbReference type="GO" id="GO:0046872">
    <property type="term" value="F:metal ion binding"/>
    <property type="evidence" value="ECO:0007669"/>
    <property type="project" value="UniProtKB-KW"/>
</dbReference>
<dbReference type="Proteomes" id="UP000292858">
    <property type="component" value="Unassembled WGS sequence"/>
</dbReference>
<keyword evidence="4 14" id="KW-0436">Ligase</keyword>
<dbReference type="EMBL" id="SIJL01000009">
    <property type="protein sequence ID" value="TBH20025.1"/>
    <property type="molecule type" value="Genomic_DNA"/>
</dbReference>
<evidence type="ECO:0000256" key="6">
    <source>
        <dbReference type="ARBA" id="ARBA00022723"/>
    </source>
</evidence>
<dbReference type="SMART" id="SM00278">
    <property type="entry name" value="HhH1"/>
    <property type="match status" value="4"/>
</dbReference>
<dbReference type="PIRSF" id="PIRSF001604">
    <property type="entry name" value="LigA"/>
    <property type="match status" value="1"/>
</dbReference>
<feature type="binding site" evidence="14">
    <location>
        <position position="188"/>
    </location>
    <ligand>
        <name>NAD(+)</name>
        <dbReference type="ChEBI" id="CHEBI:57540"/>
    </ligand>
</feature>
<dbReference type="InterPro" id="IPR013839">
    <property type="entry name" value="DNAligase_adenylation"/>
</dbReference>
<dbReference type="FunFam" id="3.30.470.30:FF:000001">
    <property type="entry name" value="DNA ligase"/>
    <property type="match status" value="1"/>
</dbReference>
<feature type="binding site" evidence="14">
    <location>
        <position position="423"/>
    </location>
    <ligand>
        <name>Zn(2+)</name>
        <dbReference type="ChEBI" id="CHEBI:29105"/>
    </ligand>
</feature>
<dbReference type="InterPro" id="IPR003583">
    <property type="entry name" value="Hlx-hairpin-Hlx_DNA-bd_motif"/>
</dbReference>
<dbReference type="SUPFAM" id="SSF52113">
    <property type="entry name" value="BRCT domain"/>
    <property type="match status" value="1"/>
</dbReference>
<dbReference type="Gene3D" id="3.30.470.30">
    <property type="entry name" value="DNA ligase/mRNA capping enzyme"/>
    <property type="match status" value="1"/>
</dbReference>
<feature type="binding site" evidence="14">
    <location>
        <position position="426"/>
    </location>
    <ligand>
        <name>Zn(2+)</name>
        <dbReference type="ChEBI" id="CHEBI:29105"/>
    </ligand>
</feature>
<evidence type="ECO:0000256" key="11">
    <source>
        <dbReference type="ARBA" id="ARBA00023204"/>
    </source>
</evidence>
<organism evidence="17 18">
    <name type="scientific">Thermus thermamylovorans</name>
    <dbReference type="NCBI Taxonomy" id="2509362"/>
    <lineage>
        <taxon>Bacteria</taxon>
        <taxon>Thermotogati</taxon>
        <taxon>Deinococcota</taxon>
        <taxon>Deinococci</taxon>
        <taxon>Thermales</taxon>
        <taxon>Thermaceae</taxon>
        <taxon>Thermus</taxon>
    </lineage>
</organism>
<proteinExistence type="inferred from homology"/>
<keyword evidence="18" id="KW-1185">Reference proteome</keyword>
<dbReference type="GO" id="GO:0003911">
    <property type="term" value="F:DNA ligase (NAD+) activity"/>
    <property type="evidence" value="ECO:0007669"/>
    <property type="project" value="UniProtKB-UniRule"/>
</dbReference>
<sequence length="689" mass="77871">MTLEEARRRANELRDLIRYHNYRYYVLDAPEISDAEYDRLLRELEELEERFPELKSPDSPTAQVGARPLGQPLGYLGQPLGYLEATFRPLRHPTRMYSLDNAFTLEEVRAFEERLERALGRKGPFAYAVEHKVDGLSVNLYYEEGILVWGATRGDGETGEEVTQNLLTIPTIPRRLKGVPERLEVRGEVYMPLEAFLRLNEELEEKGEKVFKNPRNAAAGSLRQKDPRITAGRGLRATFYALGLGLEESGLRTQLDLLHWLKEKGFPVEHGFARAYGAEGVEGVYQSWLRERRSLSFEADGVVVKLDELSLWRELGYTARAPRFAIAYKFPAEEKETQLLDVVFQVGRTGRVTPVGLLRPVFIEGSEVARVTLHNESYLEELDVRVGDWVLVHKAGGVIPEVLRVLKERRTGEEKPILWPEACPECGHRLVKEGKVHRCPNPLCPAKRFEALRHYASRKAMDIGGLGEKLIEKLLERGLVKDVADLYRLKEEDLLGLERMGEKSAQNLLRQIEESKGRGLERLLYALGLPGVGEVLARNLAARFRTMDRLLEASLEELLEVEEVGELTAKGILETLRNPAFRDLVRRLKEAGVEMEAKERGGEALKGLTFVLTGELSRPREEVKALLRRLGAKVTDAVSRKTGYLVVGEAPGSKLEKARALGVPTLTEEELYRLIAERTGKRPEFPSAS</sequence>
<keyword evidence="8 14" id="KW-0862">Zinc</keyword>
<reference evidence="17 18" key="1">
    <citation type="submission" date="2019-02" db="EMBL/GenBank/DDBJ databases">
        <title>Thermus sp. a novel from hot spring.</title>
        <authorList>
            <person name="Zhao Z."/>
        </authorList>
    </citation>
    <scope>NUCLEOTIDE SEQUENCE [LARGE SCALE GENOMIC DNA]</scope>
    <source>
        <strain evidence="17 18">CFH 72773T</strain>
    </source>
</reference>
<dbReference type="InterPro" id="IPR013840">
    <property type="entry name" value="DNAligase_N"/>
</dbReference>
<dbReference type="HAMAP" id="MF_01588">
    <property type="entry name" value="DNA_ligase_A"/>
    <property type="match status" value="1"/>
</dbReference>
<keyword evidence="11 14" id="KW-0234">DNA repair</keyword>
<dbReference type="InterPro" id="IPR004150">
    <property type="entry name" value="NAD_DNA_ligase_OB"/>
</dbReference>
<dbReference type="NCBIfam" id="NF005932">
    <property type="entry name" value="PRK07956.1"/>
    <property type="match status" value="1"/>
</dbReference>
<dbReference type="InterPro" id="IPR001357">
    <property type="entry name" value="BRCT_dom"/>
</dbReference>
<evidence type="ECO:0000256" key="4">
    <source>
        <dbReference type="ARBA" id="ARBA00022598"/>
    </source>
</evidence>
<evidence type="ECO:0000313" key="18">
    <source>
        <dbReference type="Proteomes" id="UP000292858"/>
    </source>
</evidence>
<evidence type="ECO:0000256" key="2">
    <source>
        <dbReference type="ARBA" id="ARBA00012722"/>
    </source>
</evidence>
<dbReference type="NCBIfam" id="TIGR00575">
    <property type="entry name" value="dnlj"/>
    <property type="match status" value="1"/>
</dbReference>
<feature type="binding site" evidence="14">
    <location>
        <position position="329"/>
    </location>
    <ligand>
        <name>NAD(+)</name>
        <dbReference type="ChEBI" id="CHEBI:57540"/>
    </ligand>
</feature>
<dbReference type="FunFam" id="2.40.50.140:FF:000012">
    <property type="entry name" value="DNA ligase"/>
    <property type="match status" value="1"/>
</dbReference>
<comment type="caution">
    <text evidence="14">Lacks conserved residue(s) required for the propagation of feature annotation.</text>
</comment>
<feature type="binding site" evidence="14">
    <location>
        <begin position="98"/>
        <end position="99"/>
    </location>
    <ligand>
        <name>NAD(+)</name>
        <dbReference type="ChEBI" id="CHEBI:57540"/>
    </ligand>
</feature>
<comment type="cofactor">
    <cofactor evidence="14">
        <name>Mg(2+)</name>
        <dbReference type="ChEBI" id="CHEBI:18420"/>
    </cofactor>
    <cofactor evidence="14">
        <name>Mn(2+)</name>
        <dbReference type="ChEBI" id="CHEBI:29035"/>
    </cofactor>
</comment>
<dbReference type="SUPFAM" id="SSF50249">
    <property type="entry name" value="Nucleic acid-binding proteins"/>
    <property type="match status" value="1"/>
</dbReference>
<dbReference type="PANTHER" id="PTHR23389:SF9">
    <property type="entry name" value="DNA LIGASE"/>
    <property type="match status" value="1"/>
</dbReference>
<dbReference type="CDD" id="cd17748">
    <property type="entry name" value="BRCT_DNA_ligase_like"/>
    <property type="match status" value="1"/>
</dbReference>
<keyword evidence="10 14" id="KW-0520">NAD</keyword>
<comment type="function">
    <text evidence="1 14">DNA ligase that catalyzes the formation of phosphodiester linkages between 5'-phosphoryl and 3'-hydroxyl groups in double-stranded DNA using NAD as a coenzyme and as the energy source for the reaction. It is essential for DNA replication and repair of damaged DNA.</text>
</comment>
<dbReference type="Pfam" id="PF03120">
    <property type="entry name" value="OB_DNA_ligase"/>
    <property type="match status" value="1"/>
</dbReference>
<dbReference type="Gene3D" id="2.40.50.140">
    <property type="entry name" value="Nucleic acid-binding proteins"/>
    <property type="match status" value="1"/>
</dbReference>
<dbReference type="GO" id="GO:0003677">
    <property type="term" value="F:DNA binding"/>
    <property type="evidence" value="ECO:0007669"/>
    <property type="project" value="InterPro"/>
</dbReference>
<dbReference type="PROSITE" id="PS01056">
    <property type="entry name" value="DNA_LIGASE_N2"/>
    <property type="match status" value="1"/>
</dbReference>
<dbReference type="GO" id="GO:0006281">
    <property type="term" value="P:DNA repair"/>
    <property type="evidence" value="ECO:0007669"/>
    <property type="project" value="UniProtKB-KW"/>
</dbReference>
<dbReference type="Pfam" id="PF00533">
    <property type="entry name" value="BRCT"/>
    <property type="match status" value="1"/>
</dbReference>
<dbReference type="SMART" id="SM00292">
    <property type="entry name" value="BRCT"/>
    <property type="match status" value="1"/>
</dbReference>
<feature type="binding site" evidence="14">
    <location>
        <position position="305"/>
    </location>
    <ligand>
        <name>NAD(+)</name>
        <dbReference type="ChEBI" id="CHEBI:57540"/>
    </ligand>
</feature>
<evidence type="ECO:0000256" key="12">
    <source>
        <dbReference type="ARBA" id="ARBA00034005"/>
    </source>
</evidence>
<dbReference type="Gene3D" id="6.20.10.30">
    <property type="match status" value="1"/>
</dbReference>
<evidence type="ECO:0000256" key="13">
    <source>
        <dbReference type="ARBA" id="ARBA00060881"/>
    </source>
</evidence>
<keyword evidence="5 14" id="KW-0235">DNA replication</keyword>